<feature type="compositionally biased region" description="Low complexity" evidence="1">
    <location>
        <begin position="162"/>
        <end position="188"/>
    </location>
</feature>
<dbReference type="EMBL" id="BMGP01000007">
    <property type="protein sequence ID" value="GGF40024.1"/>
    <property type="molecule type" value="Genomic_DNA"/>
</dbReference>
<organism evidence="3 4">
    <name type="scientific">Subtercola lobariae</name>
    <dbReference type="NCBI Taxonomy" id="1588641"/>
    <lineage>
        <taxon>Bacteria</taxon>
        <taxon>Bacillati</taxon>
        <taxon>Actinomycetota</taxon>
        <taxon>Actinomycetes</taxon>
        <taxon>Micrococcales</taxon>
        <taxon>Microbacteriaceae</taxon>
        <taxon>Subtercola</taxon>
    </lineage>
</organism>
<feature type="region of interest" description="Disordered" evidence="1">
    <location>
        <begin position="154"/>
        <end position="188"/>
    </location>
</feature>
<name>A0A917BEC9_9MICO</name>
<feature type="compositionally biased region" description="Low complexity" evidence="1">
    <location>
        <begin position="71"/>
        <end position="110"/>
    </location>
</feature>
<reference evidence="3 4" key="1">
    <citation type="journal article" date="2014" name="Int. J. Syst. Evol. Microbiol.">
        <title>Complete genome sequence of Corynebacterium casei LMG S-19264T (=DSM 44701T), isolated from a smear-ripened cheese.</title>
        <authorList>
            <consortium name="US DOE Joint Genome Institute (JGI-PGF)"/>
            <person name="Walter F."/>
            <person name="Albersmeier A."/>
            <person name="Kalinowski J."/>
            <person name="Ruckert C."/>
        </authorList>
    </citation>
    <scope>NUCLEOTIDE SEQUENCE [LARGE SCALE GENOMIC DNA]</scope>
    <source>
        <strain evidence="3 4">CGMCC 1.12976</strain>
    </source>
</reference>
<keyword evidence="4" id="KW-1185">Reference proteome</keyword>
<dbReference type="AlphaFoldDB" id="A0A917BEC9"/>
<evidence type="ECO:0000256" key="2">
    <source>
        <dbReference type="SAM" id="Phobius"/>
    </source>
</evidence>
<comment type="caution">
    <text evidence="3">The sequence shown here is derived from an EMBL/GenBank/DDBJ whole genome shotgun (WGS) entry which is preliminary data.</text>
</comment>
<evidence type="ECO:0000256" key="1">
    <source>
        <dbReference type="SAM" id="MobiDB-lite"/>
    </source>
</evidence>
<evidence type="ECO:0000313" key="4">
    <source>
        <dbReference type="Proteomes" id="UP000598775"/>
    </source>
</evidence>
<feature type="region of interest" description="Disordered" evidence="1">
    <location>
        <begin position="71"/>
        <end position="130"/>
    </location>
</feature>
<feature type="region of interest" description="Disordered" evidence="1">
    <location>
        <begin position="1"/>
        <end position="56"/>
    </location>
</feature>
<accession>A0A917BEC9</accession>
<keyword evidence="2" id="KW-0812">Transmembrane</keyword>
<dbReference type="Proteomes" id="UP000598775">
    <property type="component" value="Unassembled WGS sequence"/>
</dbReference>
<keyword evidence="2" id="KW-0472">Membrane</keyword>
<dbReference type="RefSeq" id="WP_188680863.1">
    <property type="nucleotide sequence ID" value="NZ_BMGP01000007.1"/>
</dbReference>
<keyword evidence="2" id="KW-1133">Transmembrane helix</keyword>
<evidence type="ECO:0000313" key="3">
    <source>
        <dbReference type="EMBL" id="GGF40024.1"/>
    </source>
</evidence>
<proteinExistence type="predicted"/>
<feature type="transmembrane region" description="Helical" evidence="2">
    <location>
        <begin position="422"/>
        <end position="445"/>
    </location>
</feature>
<gene>
    <name evidence="3" type="ORF">GCM10011399_36130</name>
</gene>
<sequence>MTVPHDEQPLTRRQLRDLERQKPRKQQKEEAKAAEEAEAKRRAEEEARAAAERAAFEAEAARAVLPSTPFAAPAADAPAVPAAETAAPDARSAETTESDATAGETTAAETADAEADSVEVAPAAPGEPDSFDALIAPAAVAAATPILSRRARRALSADHPLAEQNAEPQAEAEPAEAPAEPEAAPAAGATGPIIAEIVVEEEIFVETDDDALTAETSPDSFVPEGDGADAQPMVEELMVVDEAVAPELSAEEEDELAEIDDTPAPEPVQIVTIDETPSAPILAPLFQARAAEPDREITKVDLTQASFDDLIASRGVGSSNSVASTSALVLPSVPNHGDVGTALDETGEVIITGSIDLPMSLGSTGAAPADGLESADLDAFLDPESEVGSDVAPVSATRAISTHGPSSGLVAPPKRRGANAPVILAVTAGVLAVGVVGLLLAAFVFRIF</sequence>
<protein>
    <submittedName>
        <fullName evidence="3">Uncharacterized protein</fullName>
    </submittedName>
</protein>